<comment type="subcellular location">
    <subcellularLocation>
        <location evidence="1">Membrane</location>
        <topology evidence="1">Multi-pass membrane protein</topology>
    </subcellularLocation>
</comment>
<keyword evidence="4 7" id="KW-1133">Transmembrane helix</keyword>
<evidence type="ECO:0000256" key="3">
    <source>
        <dbReference type="ARBA" id="ARBA00022692"/>
    </source>
</evidence>
<dbReference type="SUPFAM" id="SSF103473">
    <property type="entry name" value="MFS general substrate transporter"/>
    <property type="match status" value="1"/>
</dbReference>
<evidence type="ECO:0000256" key="5">
    <source>
        <dbReference type="ARBA" id="ARBA00023136"/>
    </source>
</evidence>
<evidence type="ECO:0000313" key="9">
    <source>
        <dbReference type="EMBL" id="AAW40953.2"/>
    </source>
</evidence>
<feature type="domain" description="Major facilitator superfamily (MFS) profile" evidence="8">
    <location>
        <begin position="173"/>
        <end position="650"/>
    </location>
</feature>
<dbReference type="InterPro" id="IPR036259">
    <property type="entry name" value="MFS_trans_sf"/>
</dbReference>
<feature type="transmembrane region" description="Helical" evidence="7">
    <location>
        <begin position="248"/>
        <end position="267"/>
    </location>
</feature>
<gene>
    <name evidence="9" type="ordered locus">CNA04260</name>
</gene>
<feature type="transmembrane region" description="Helical" evidence="7">
    <location>
        <begin position="491"/>
        <end position="513"/>
    </location>
</feature>
<evidence type="ECO:0000256" key="6">
    <source>
        <dbReference type="SAM" id="MobiDB-lite"/>
    </source>
</evidence>
<feature type="transmembrane region" description="Helical" evidence="7">
    <location>
        <begin position="525"/>
        <end position="544"/>
    </location>
</feature>
<feature type="transmembrane region" description="Helical" evidence="7">
    <location>
        <begin position="459"/>
        <end position="479"/>
    </location>
</feature>
<dbReference type="InParanoid" id="Q5KP42"/>
<dbReference type="Gene3D" id="1.20.1250.20">
    <property type="entry name" value="MFS general substrate transporter like domains"/>
    <property type="match status" value="1"/>
</dbReference>
<keyword evidence="10" id="KW-1185">Reference proteome</keyword>
<feature type="region of interest" description="Disordered" evidence="6">
    <location>
        <begin position="393"/>
        <end position="414"/>
    </location>
</feature>
<evidence type="ECO:0000256" key="4">
    <source>
        <dbReference type="ARBA" id="ARBA00022989"/>
    </source>
</evidence>
<dbReference type="PaxDb" id="214684-Q5KP42"/>
<keyword evidence="5 7" id="KW-0472">Membrane</keyword>
<organism evidence="9 10">
    <name type="scientific">Cryptococcus deneoformans (strain JEC21 / ATCC MYA-565)</name>
    <name type="common">Cryptococcus neoformans var. neoformans serotype D</name>
    <dbReference type="NCBI Taxonomy" id="214684"/>
    <lineage>
        <taxon>Eukaryota</taxon>
        <taxon>Fungi</taxon>
        <taxon>Dikarya</taxon>
        <taxon>Basidiomycota</taxon>
        <taxon>Agaricomycotina</taxon>
        <taxon>Tremellomycetes</taxon>
        <taxon>Tremellales</taxon>
        <taxon>Cryptococcaceae</taxon>
        <taxon>Cryptococcus</taxon>
        <taxon>Cryptococcus neoformans species complex</taxon>
    </lineage>
</organism>
<protein>
    <recommendedName>
        <fullName evidence="8">Major facilitator superfamily (MFS) profile domain-containing protein</fullName>
    </recommendedName>
</protein>
<name>Q5KP42_CRYD1</name>
<evidence type="ECO:0000313" key="10">
    <source>
        <dbReference type="Proteomes" id="UP000002149"/>
    </source>
</evidence>
<evidence type="ECO:0000256" key="2">
    <source>
        <dbReference type="ARBA" id="ARBA00022448"/>
    </source>
</evidence>
<reference evidence="9 10" key="1">
    <citation type="journal article" date="2005" name="Science">
        <title>The genome of the basidiomycetous yeast and human pathogen Cryptococcus neoformans.</title>
        <authorList>
            <person name="Loftus B.J."/>
            <person name="Fung E."/>
            <person name="Roncaglia P."/>
            <person name="Rowley D."/>
            <person name="Amedeo P."/>
            <person name="Bruno D."/>
            <person name="Vamathevan J."/>
            <person name="Miranda M."/>
            <person name="Anderson I.J."/>
            <person name="Fraser J.A."/>
            <person name="Allen J.E."/>
            <person name="Bosdet I.E."/>
            <person name="Brent M.R."/>
            <person name="Chiu R."/>
            <person name="Doering T.L."/>
            <person name="Donlin M.J."/>
            <person name="D'Souza C.A."/>
            <person name="Fox D.S."/>
            <person name="Grinberg V."/>
            <person name="Fu J."/>
            <person name="Fukushima M."/>
            <person name="Haas B.J."/>
            <person name="Huang J.C."/>
            <person name="Janbon G."/>
            <person name="Jones S.J."/>
            <person name="Koo H.L."/>
            <person name="Krzywinski M.I."/>
            <person name="Kwon-Chung J.K."/>
            <person name="Lengeler K.B."/>
            <person name="Maiti R."/>
            <person name="Marra M.A."/>
            <person name="Marra R.E."/>
            <person name="Mathewson C.A."/>
            <person name="Mitchell T.G."/>
            <person name="Pertea M."/>
            <person name="Riggs F.R."/>
            <person name="Salzberg S.L."/>
            <person name="Schein J.E."/>
            <person name="Shvartsbeyn A."/>
            <person name="Shin H."/>
            <person name="Shumway M."/>
            <person name="Specht C.A."/>
            <person name="Suh B.B."/>
            <person name="Tenney A."/>
            <person name="Utterback T.R."/>
            <person name="Wickes B.L."/>
            <person name="Wortman J.R."/>
            <person name="Wye N.H."/>
            <person name="Kronstad J.W."/>
            <person name="Lodge J.K."/>
            <person name="Heitman J."/>
            <person name="Davis R.W."/>
            <person name="Fraser C.M."/>
            <person name="Hyman R.W."/>
        </authorList>
    </citation>
    <scope>NUCLEOTIDE SEQUENCE [LARGE SCALE GENOMIC DNA]</scope>
    <source>
        <strain evidence="10">JEC21 / ATCC MYA-565</strain>
    </source>
</reference>
<evidence type="ECO:0000256" key="1">
    <source>
        <dbReference type="ARBA" id="ARBA00004141"/>
    </source>
</evidence>
<dbReference type="RefSeq" id="XP_024511912.1">
    <property type="nucleotide sequence ID" value="XM_024656266.1"/>
</dbReference>
<dbReference type="Pfam" id="PF07690">
    <property type="entry name" value="MFS_1"/>
    <property type="match status" value="1"/>
</dbReference>
<dbReference type="OrthoDB" id="419616at2759"/>
<feature type="transmembrane region" description="Helical" evidence="7">
    <location>
        <begin position="550"/>
        <end position="575"/>
    </location>
</feature>
<dbReference type="GeneID" id="3253372"/>
<dbReference type="HOGENOM" id="CLU_001265_54_6_1"/>
<dbReference type="CDD" id="cd17330">
    <property type="entry name" value="MFS_SLC46_TetA_like"/>
    <property type="match status" value="1"/>
</dbReference>
<keyword evidence="2" id="KW-0813">Transport</keyword>
<evidence type="ECO:0000259" key="8">
    <source>
        <dbReference type="PROSITE" id="PS50850"/>
    </source>
</evidence>
<dbReference type="PROSITE" id="PS50850">
    <property type="entry name" value="MFS"/>
    <property type="match status" value="1"/>
</dbReference>
<dbReference type="AlphaFoldDB" id="Q5KP42"/>
<feature type="transmembrane region" description="Helical" evidence="7">
    <location>
        <begin position="625"/>
        <end position="645"/>
    </location>
</feature>
<dbReference type="Proteomes" id="UP000002149">
    <property type="component" value="Chromosome 1"/>
</dbReference>
<accession>Q55ZT1</accession>
<evidence type="ECO:0000256" key="7">
    <source>
        <dbReference type="SAM" id="Phobius"/>
    </source>
</evidence>
<proteinExistence type="predicted"/>
<dbReference type="InterPro" id="IPR011701">
    <property type="entry name" value="MFS"/>
</dbReference>
<keyword evidence="3 7" id="KW-0812">Transmembrane</keyword>
<dbReference type="PANTHER" id="PTHR23504">
    <property type="entry name" value="MAJOR FACILITATOR SUPERFAMILY DOMAIN-CONTAINING PROTEIN 10"/>
    <property type="match status" value="1"/>
</dbReference>
<feature type="transmembrane region" description="Helical" evidence="7">
    <location>
        <begin position="218"/>
        <end position="236"/>
    </location>
</feature>
<dbReference type="VEuPathDB" id="FungiDB:CNA04260"/>
<feature type="transmembrane region" description="Helical" evidence="7">
    <location>
        <begin position="305"/>
        <end position="327"/>
    </location>
</feature>
<feature type="transmembrane region" description="Helical" evidence="7">
    <location>
        <begin position="177"/>
        <end position="198"/>
    </location>
</feature>
<dbReference type="GO" id="GO:0016020">
    <property type="term" value="C:membrane"/>
    <property type="evidence" value="ECO:0007669"/>
    <property type="project" value="UniProtKB-SubCell"/>
</dbReference>
<accession>Q5KP42</accession>
<dbReference type="eggNOG" id="KOG2615">
    <property type="taxonomic scope" value="Eukaryota"/>
</dbReference>
<dbReference type="KEGG" id="cne:CNA04260"/>
<sequence>MINVLARYLTLSFIFRDGRAALPPPLPRRPPVVNRRRRNAFRPPVPEKALQISWLSSRTLKKRCFRYDDHIVLLLLAWSRDIKHGACDSPLQRHHHDSTSISIYIYWFSTPTLHSSSFLVPSLLSFFIDHTLTSHHHFSIMPIKAVNREREYLLQAQEDPSVKLEQSHTTPLPKLQLLIACFVRVTEPIAFMACFPYINQMLLDTGVVDDPRKTGFYAGLIESMFAVAELLTVFQWGTASDRWGRKPVLLIGCAGAALSSILFGFATTFPMMVLTRVINGLANGNVAVLKSVIGELCDETNQSVAFSFFPLSMAIGTILASAIGGYFPRITDRYPKLGQTIPILDRYPYLLPCLVAAIFPLISGLVAWIWMEETLPPKTKGMQVEDQSQSRSQVHHAHSHTTVHYSSTDEGDTRVEGATDHHNTWAPPGHIDDHEDDAPVSFRDLLTPDINALMTSFGLLQLQGISFLGLLPLFCFTPVPSGGLSFPSGKIGLAMSIRGVSTIAVQLFAFPWLSKRIGTVKLYKMLVILFIPAFVLLPFCNVMARSGRDAWVWIGLSGSMVLYAIGNMAFACNLIMVNDAAPNRRSLGAINGWSQAVSSLMRAIGPGTSSALFALSVDKHVMEGQLIWVVLSVLSVVSAMAALMLKNHHRKV</sequence>
<dbReference type="GO" id="GO:0022857">
    <property type="term" value="F:transmembrane transporter activity"/>
    <property type="evidence" value="ECO:0007669"/>
    <property type="project" value="InterPro"/>
</dbReference>
<dbReference type="EMBL" id="AE017341">
    <property type="protein sequence ID" value="AAW40953.2"/>
    <property type="molecule type" value="Genomic_DNA"/>
</dbReference>
<dbReference type="PANTHER" id="PTHR23504:SF15">
    <property type="entry name" value="MAJOR FACILITATOR SUPERFAMILY (MFS) PROFILE DOMAIN-CONTAINING PROTEIN"/>
    <property type="match status" value="1"/>
</dbReference>
<feature type="transmembrane region" description="Helical" evidence="7">
    <location>
        <begin position="347"/>
        <end position="370"/>
    </location>
</feature>
<dbReference type="InterPro" id="IPR020846">
    <property type="entry name" value="MFS_dom"/>
</dbReference>